<reference evidence="1" key="1">
    <citation type="submission" date="2021-06" db="EMBL/GenBank/DDBJ databases">
        <title>Parelaphostrongylus tenuis whole genome reference sequence.</title>
        <authorList>
            <person name="Garwood T.J."/>
            <person name="Larsen P.A."/>
            <person name="Fountain-Jones N.M."/>
            <person name="Garbe J.R."/>
            <person name="Macchietto M.G."/>
            <person name="Kania S.A."/>
            <person name="Gerhold R.W."/>
            <person name="Richards J.E."/>
            <person name="Wolf T.M."/>
        </authorList>
    </citation>
    <scope>NUCLEOTIDE SEQUENCE</scope>
    <source>
        <strain evidence="1">MNPRO001-30</strain>
        <tissue evidence="1">Meninges</tissue>
    </source>
</reference>
<dbReference type="Proteomes" id="UP001196413">
    <property type="component" value="Unassembled WGS sequence"/>
</dbReference>
<accession>A0AAD5R9Z7</accession>
<gene>
    <name evidence="1" type="ORF">KIN20_034249</name>
</gene>
<sequence>MASVHSQANVTTSVGTLLYDRFMDQQRAYKFFKNRPVLSFGPLSSNRKSAWIDGDFLEKGPDWADMMAVFIVDLLYQEARVLEKT</sequence>
<organism evidence="1 2">
    <name type="scientific">Parelaphostrongylus tenuis</name>
    <name type="common">Meningeal worm</name>
    <dbReference type="NCBI Taxonomy" id="148309"/>
    <lineage>
        <taxon>Eukaryota</taxon>
        <taxon>Metazoa</taxon>
        <taxon>Ecdysozoa</taxon>
        <taxon>Nematoda</taxon>
        <taxon>Chromadorea</taxon>
        <taxon>Rhabditida</taxon>
        <taxon>Rhabditina</taxon>
        <taxon>Rhabditomorpha</taxon>
        <taxon>Strongyloidea</taxon>
        <taxon>Metastrongylidae</taxon>
        <taxon>Parelaphostrongylus</taxon>
    </lineage>
</organism>
<dbReference type="AlphaFoldDB" id="A0AAD5R9Z7"/>
<proteinExistence type="predicted"/>
<evidence type="ECO:0000313" key="1">
    <source>
        <dbReference type="EMBL" id="KAJ1372165.1"/>
    </source>
</evidence>
<protein>
    <submittedName>
        <fullName evidence="1">Uncharacterized protein</fullName>
    </submittedName>
</protein>
<dbReference type="EMBL" id="JAHQIW010007100">
    <property type="protein sequence ID" value="KAJ1372165.1"/>
    <property type="molecule type" value="Genomic_DNA"/>
</dbReference>
<comment type="caution">
    <text evidence="1">The sequence shown here is derived from an EMBL/GenBank/DDBJ whole genome shotgun (WGS) entry which is preliminary data.</text>
</comment>
<keyword evidence="2" id="KW-1185">Reference proteome</keyword>
<name>A0AAD5R9Z7_PARTN</name>
<evidence type="ECO:0000313" key="2">
    <source>
        <dbReference type="Proteomes" id="UP001196413"/>
    </source>
</evidence>